<comment type="subcellular location">
    <subcellularLocation>
        <location evidence="1">Membrane</location>
        <topology evidence="1">Multi-pass membrane protein</topology>
    </subcellularLocation>
</comment>
<dbReference type="GeneID" id="111315097"/>
<feature type="transmembrane region" description="Helical" evidence="6">
    <location>
        <begin position="80"/>
        <end position="104"/>
    </location>
</feature>
<evidence type="ECO:0000313" key="8">
    <source>
        <dbReference type="RefSeq" id="XP_022772443.1"/>
    </source>
</evidence>
<keyword evidence="4 6" id="KW-0472">Membrane</keyword>
<keyword evidence="2 6" id="KW-0812">Transmembrane</keyword>
<feature type="transmembrane region" description="Helical" evidence="6">
    <location>
        <begin position="111"/>
        <end position="134"/>
    </location>
</feature>
<evidence type="ECO:0000256" key="3">
    <source>
        <dbReference type="ARBA" id="ARBA00022989"/>
    </source>
</evidence>
<evidence type="ECO:0000256" key="1">
    <source>
        <dbReference type="ARBA" id="ARBA00004141"/>
    </source>
</evidence>
<accession>A0A6P6B5I7</accession>
<keyword evidence="7" id="KW-1185">Reference proteome</keyword>
<dbReference type="PANTHER" id="PTHR19282">
    <property type="entry name" value="TETRASPANIN"/>
    <property type="match status" value="1"/>
</dbReference>
<evidence type="ECO:0000256" key="5">
    <source>
        <dbReference type="SAM" id="MobiDB-lite"/>
    </source>
</evidence>
<keyword evidence="3 6" id="KW-1133">Transmembrane helix</keyword>
<name>A0A6P6B5I7_DURZI</name>
<evidence type="ECO:0000313" key="7">
    <source>
        <dbReference type="Proteomes" id="UP000515121"/>
    </source>
</evidence>
<evidence type="ECO:0000256" key="4">
    <source>
        <dbReference type="ARBA" id="ARBA00023136"/>
    </source>
</evidence>
<reference evidence="8" key="1">
    <citation type="submission" date="2025-08" db="UniProtKB">
        <authorList>
            <consortium name="RefSeq"/>
        </authorList>
    </citation>
    <scope>IDENTIFICATION</scope>
    <source>
        <tissue evidence="8">Fruit stalk</tissue>
    </source>
</reference>
<dbReference type="InterPro" id="IPR018499">
    <property type="entry name" value="Tetraspanin/Peripherin"/>
</dbReference>
<proteinExistence type="predicted"/>
<feature type="transmembrane region" description="Helical" evidence="6">
    <location>
        <begin position="12"/>
        <end position="34"/>
    </location>
</feature>
<dbReference type="RefSeq" id="XP_022772443.1">
    <property type="nucleotide sequence ID" value="XM_022916708.1"/>
</dbReference>
<feature type="region of interest" description="Disordered" evidence="5">
    <location>
        <begin position="259"/>
        <end position="280"/>
    </location>
</feature>
<sequence length="280" mass="31329">MACRGFLECLLKLLNLLMTLVGLAMVGYGIYLFVEYTKSAAAAMLLLPVGSDQNLIQLGRPMLMSVSPSSSIFDSLPKAWFIYLFIGVGVVLFVISCFGCIGAATRNLCCLTCYSVLVILLILVELGCAAFIFFDKSWKDELPTDKTGDFDMIYQFLEENWSIVKWVALGIVILEAVTFFLALLVRAANRPADYDSDDEFIAPRQQIRQPLINRPPVPATDVSVAGSHEQRPSRNDAWSTRMREKYGLNTAEFTYNPSESNRYQQVAPQPAEERSRCTIM</sequence>
<dbReference type="PANTHER" id="PTHR19282:SF518">
    <property type="entry name" value="TOBAMOVIRUS MULTIPLICATION PROTEIN 2A"/>
    <property type="match status" value="1"/>
</dbReference>
<dbReference type="Proteomes" id="UP000515121">
    <property type="component" value="Unplaced"/>
</dbReference>
<evidence type="ECO:0000256" key="2">
    <source>
        <dbReference type="ARBA" id="ARBA00022692"/>
    </source>
</evidence>
<dbReference type="Pfam" id="PF00335">
    <property type="entry name" value="Tetraspanin"/>
    <property type="match status" value="1"/>
</dbReference>
<dbReference type="AlphaFoldDB" id="A0A6P6B5I7"/>
<feature type="transmembrane region" description="Helical" evidence="6">
    <location>
        <begin position="163"/>
        <end position="185"/>
    </location>
</feature>
<feature type="compositionally biased region" description="Basic and acidic residues" evidence="5">
    <location>
        <begin position="271"/>
        <end position="280"/>
    </location>
</feature>
<feature type="region of interest" description="Disordered" evidence="5">
    <location>
        <begin position="213"/>
        <end position="241"/>
    </location>
</feature>
<dbReference type="OrthoDB" id="432835at2759"/>
<organism evidence="7 8">
    <name type="scientific">Durio zibethinus</name>
    <name type="common">Durian</name>
    <dbReference type="NCBI Taxonomy" id="66656"/>
    <lineage>
        <taxon>Eukaryota</taxon>
        <taxon>Viridiplantae</taxon>
        <taxon>Streptophyta</taxon>
        <taxon>Embryophyta</taxon>
        <taxon>Tracheophyta</taxon>
        <taxon>Spermatophyta</taxon>
        <taxon>Magnoliopsida</taxon>
        <taxon>eudicotyledons</taxon>
        <taxon>Gunneridae</taxon>
        <taxon>Pentapetalae</taxon>
        <taxon>rosids</taxon>
        <taxon>malvids</taxon>
        <taxon>Malvales</taxon>
        <taxon>Malvaceae</taxon>
        <taxon>Helicteroideae</taxon>
        <taxon>Durio</taxon>
    </lineage>
</organism>
<gene>
    <name evidence="8" type="primary">LOC111315097</name>
</gene>
<dbReference type="GO" id="GO:0016020">
    <property type="term" value="C:membrane"/>
    <property type="evidence" value="ECO:0007669"/>
    <property type="project" value="UniProtKB-SubCell"/>
</dbReference>
<dbReference type="KEGG" id="dzi:111315097"/>
<protein>
    <submittedName>
        <fullName evidence="8">Tobamovirus multiplication protein 2A-like</fullName>
    </submittedName>
</protein>
<evidence type="ECO:0000256" key="6">
    <source>
        <dbReference type="SAM" id="Phobius"/>
    </source>
</evidence>